<dbReference type="WBParaSite" id="MhA1_Contig3134.frz3.gene1">
    <property type="protein sequence ID" value="MhA1_Contig3134.frz3.gene1"/>
    <property type="gene ID" value="MhA1_Contig3134.frz3.gene1"/>
</dbReference>
<organism evidence="1 2">
    <name type="scientific">Meloidogyne hapla</name>
    <name type="common">Root-knot nematode worm</name>
    <dbReference type="NCBI Taxonomy" id="6305"/>
    <lineage>
        <taxon>Eukaryota</taxon>
        <taxon>Metazoa</taxon>
        <taxon>Ecdysozoa</taxon>
        <taxon>Nematoda</taxon>
        <taxon>Chromadorea</taxon>
        <taxon>Rhabditida</taxon>
        <taxon>Tylenchina</taxon>
        <taxon>Tylenchomorpha</taxon>
        <taxon>Tylenchoidea</taxon>
        <taxon>Meloidogynidae</taxon>
        <taxon>Meloidogyninae</taxon>
        <taxon>Meloidogyne</taxon>
    </lineage>
</organism>
<dbReference type="AlphaFoldDB" id="A0A1I8BN10"/>
<keyword evidence="1" id="KW-1185">Reference proteome</keyword>
<sequence length="231" mass="25480">MAAATPLASSSSLGNLIQNNNEEEILINDFNYIKNNILTNSSSNIPSLRRSSISAFTSPKNEIGNNNNFQHLLSPLSINFQQTNEVPPTNSNIFKNKKDKIGIKRPLSSLSSLPPNSITAKNNTNTLIPKITNLQQQQFISSINQQISFSSSAAMNNNSELSNSNQMIAMMQALNNFRSRQQQNLQLLKPLNNTNSIAMSSPNNNNDNNPLLLMAFKQLGRTAVNNDCRVS</sequence>
<evidence type="ECO:0000313" key="2">
    <source>
        <dbReference type="WBParaSite" id="MhA1_Contig3134.frz3.gene1"/>
    </source>
</evidence>
<reference evidence="2" key="1">
    <citation type="submission" date="2016-11" db="UniProtKB">
        <authorList>
            <consortium name="WormBaseParasite"/>
        </authorList>
    </citation>
    <scope>IDENTIFICATION</scope>
</reference>
<proteinExistence type="predicted"/>
<evidence type="ECO:0000313" key="1">
    <source>
        <dbReference type="Proteomes" id="UP000095281"/>
    </source>
</evidence>
<name>A0A1I8BN10_MELHA</name>
<protein>
    <submittedName>
        <fullName evidence="2">Uncharacterized protein</fullName>
    </submittedName>
</protein>
<accession>A0A1I8BN10</accession>
<dbReference type="Proteomes" id="UP000095281">
    <property type="component" value="Unplaced"/>
</dbReference>